<dbReference type="EMBL" id="BPQM01000025">
    <property type="protein sequence ID" value="GJD77943.1"/>
    <property type="molecule type" value="Genomic_DNA"/>
</dbReference>
<evidence type="ECO:0000256" key="3">
    <source>
        <dbReference type="ARBA" id="ARBA00022884"/>
    </source>
</evidence>
<feature type="compositionally biased region" description="Basic and acidic residues" evidence="4">
    <location>
        <begin position="197"/>
        <end position="206"/>
    </location>
</feature>
<keyword evidence="2" id="KW-1005">Bacterial flagellum biogenesis</keyword>
<evidence type="ECO:0000256" key="4">
    <source>
        <dbReference type="SAM" id="MobiDB-lite"/>
    </source>
</evidence>
<evidence type="ECO:0000313" key="5">
    <source>
        <dbReference type="EMBL" id="GJD77943.1"/>
    </source>
</evidence>
<evidence type="ECO:0000256" key="1">
    <source>
        <dbReference type="ARBA" id="ARBA00022491"/>
    </source>
</evidence>
<dbReference type="GO" id="GO:0006402">
    <property type="term" value="P:mRNA catabolic process"/>
    <property type="evidence" value="ECO:0007669"/>
    <property type="project" value="InterPro"/>
</dbReference>
<feature type="compositionally biased region" description="Low complexity" evidence="4">
    <location>
        <begin position="134"/>
        <end position="148"/>
    </location>
</feature>
<dbReference type="NCBIfam" id="NF001995">
    <property type="entry name" value="PRK00794.1-1"/>
    <property type="match status" value="1"/>
</dbReference>
<reference evidence="5" key="2">
    <citation type="submission" date="2021-08" db="EMBL/GenBank/DDBJ databases">
        <authorList>
            <person name="Tani A."/>
            <person name="Ola A."/>
            <person name="Ogura Y."/>
            <person name="Katsura K."/>
            <person name="Hayashi T."/>
        </authorList>
    </citation>
    <scope>NUCLEOTIDE SEQUENCE</scope>
    <source>
        <strain evidence="5">NBRC 103626</strain>
    </source>
</reference>
<gene>
    <name evidence="5" type="primary">flbT_1</name>
    <name evidence="5" type="ORF">NBEOAGPD_1155</name>
</gene>
<dbReference type="Proteomes" id="UP001055108">
    <property type="component" value="Unassembled WGS sequence"/>
</dbReference>
<reference evidence="5" key="1">
    <citation type="journal article" date="2016" name="Front. Microbiol.">
        <title>Genome Sequence of the Piezophilic, Mesophilic Sulfate-Reducing Bacterium Desulfovibrio indicus J2T.</title>
        <authorList>
            <person name="Cao J."/>
            <person name="Maignien L."/>
            <person name="Shao Z."/>
            <person name="Alain K."/>
            <person name="Jebbar M."/>
        </authorList>
    </citation>
    <scope>NUCLEOTIDE SEQUENCE</scope>
    <source>
        <strain evidence="5">NBRC 103626</strain>
    </source>
</reference>
<dbReference type="GO" id="GO:1902209">
    <property type="term" value="P:negative regulation of bacterial-type flagellum assembly"/>
    <property type="evidence" value="ECO:0007669"/>
    <property type="project" value="InterPro"/>
</dbReference>
<keyword evidence="1" id="KW-0678">Repressor</keyword>
<dbReference type="Pfam" id="PF07378">
    <property type="entry name" value="FlbT"/>
    <property type="match status" value="1"/>
</dbReference>
<name>A0AA37MAK7_9HYPH</name>
<comment type="caution">
    <text evidence="5">The sequence shown here is derived from an EMBL/GenBank/DDBJ whole genome shotgun (WGS) entry which is preliminary data.</text>
</comment>
<feature type="compositionally biased region" description="Low complexity" evidence="4">
    <location>
        <begin position="155"/>
        <end position="164"/>
    </location>
</feature>
<feature type="compositionally biased region" description="Low complexity" evidence="4">
    <location>
        <begin position="183"/>
        <end position="196"/>
    </location>
</feature>
<keyword evidence="3" id="KW-0694">RNA-binding</keyword>
<feature type="region of interest" description="Disordered" evidence="4">
    <location>
        <begin position="134"/>
        <end position="206"/>
    </location>
</feature>
<dbReference type="GO" id="GO:0048027">
    <property type="term" value="F:mRNA 5'-UTR binding"/>
    <property type="evidence" value="ECO:0007669"/>
    <property type="project" value="InterPro"/>
</dbReference>
<keyword evidence="6" id="KW-1185">Reference proteome</keyword>
<dbReference type="InterPro" id="IPR009967">
    <property type="entry name" value="Flagellum_FlbT"/>
</dbReference>
<proteinExistence type="predicted"/>
<accession>A0AA37MAK7</accession>
<protein>
    <submittedName>
        <fullName evidence="5">Flagellum biosynthesis repressor protein FlbT</fullName>
    </submittedName>
</protein>
<sequence>MGRTMHLSLRAGERVFINGAVLRVDRKVGIELLNDAAFLLEGHVLQAEEATTPLRQLYFAAQTLLIDPANAGPARDLCAGLQAGILAATRDAAIHAGLAAVQGLIEADRLFEALKAIRGLYPAEAALLAASGAAPTPAPPALRAGPEAAPRRPRGSSAPAQSPAVRFETRPRRSAGPGHMPVPAAARAPRLLAAGLRPDHAPEPEI</sequence>
<organism evidence="5 6">
    <name type="scientific">Methylobacterium gregans</name>
    <dbReference type="NCBI Taxonomy" id="374424"/>
    <lineage>
        <taxon>Bacteria</taxon>
        <taxon>Pseudomonadati</taxon>
        <taxon>Pseudomonadota</taxon>
        <taxon>Alphaproteobacteria</taxon>
        <taxon>Hyphomicrobiales</taxon>
        <taxon>Methylobacteriaceae</taxon>
        <taxon>Methylobacterium</taxon>
    </lineage>
</organism>
<evidence type="ECO:0000256" key="2">
    <source>
        <dbReference type="ARBA" id="ARBA00022795"/>
    </source>
</evidence>
<dbReference type="AlphaFoldDB" id="A0AA37MAK7"/>
<evidence type="ECO:0000313" key="6">
    <source>
        <dbReference type="Proteomes" id="UP001055108"/>
    </source>
</evidence>
<dbReference type="GO" id="GO:0044781">
    <property type="term" value="P:bacterial-type flagellum organization"/>
    <property type="evidence" value="ECO:0007669"/>
    <property type="project" value="UniProtKB-KW"/>
</dbReference>